<evidence type="ECO:0000313" key="2">
    <source>
        <dbReference type="Proteomes" id="UP000663845"/>
    </source>
</evidence>
<gene>
    <name evidence="1" type="ORF">JYZ213_LOCUS26203</name>
</gene>
<dbReference type="AlphaFoldDB" id="A0A814VIA6"/>
<feature type="non-terminal residue" evidence="1">
    <location>
        <position position="1"/>
    </location>
</feature>
<comment type="caution">
    <text evidence="1">The sequence shown here is derived from an EMBL/GenBank/DDBJ whole genome shotgun (WGS) entry which is preliminary data.</text>
</comment>
<sequence length="21" mass="2317">GIYRNACGQMINAVQEFMASL</sequence>
<dbReference type="Proteomes" id="UP000663845">
    <property type="component" value="Unassembled WGS sequence"/>
</dbReference>
<dbReference type="EMBL" id="CAJNOG010000346">
    <property type="protein sequence ID" value="CAF1188596.1"/>
    <property type="molecule type" value="Genomic_DNA"/>
</dbReference>
<accession>A0A814VIA6</accession>
<name>A0A814VIA6_9BILA</name>
<reference evidence="1" key="1">
    <citation type="submission" date="2021-02" db="EMBL/GenBank/DDBJ databases">
        <authorList>
            <person name="Nowell W R."/>
        </authorList>
    </citation>
    <scope>NUCLEOTIDE SEQUENCE</scope>
</reference>
<protein>
    <submittedName>
        <fullName evidence="1">Uncharacterized protein</fullName>
    </submittedName>
</protein>
<organism evidence="1 2">
    <name type="scientific">Adineta steineri</name>
    <dbReference type="NCBI Taxonomy" id="433720"/>
    <lineage>
        <taxon>Eukaryota</taxon>
        <taxon>Metazoa</taxon>
        <taxon>Spiralia</taxon>
        <taxon>Gnathifera</taxon>
        <taxon>Rotifera</taxon>
        <taxon>Eurotatoria</taxon>
        <taxon>Bdelloidea</taxon>
        <taxon>Adinetida</taxon>
        <taxon>Adinetidae</taxon>
        <taxon>Adineta</taxon>
    </lineage>
</organism>
<proteinExistence type="predicted"/>
<evidence type="ECO:0000313" key="1">
    <source>
        <dbReference type="EMBL" id="CAF1188596.1"/>
    </source>
</evidence>